<reference evidence="2" key="1">
    <citation type="submission" date="2017-08" db="EMBL/GenBank/DDBJ databases">
        <authorList>
            <person name="Grouzdev D.S."/>
            <person name="Gaisin V.A."/>
            <person name="Rysina M.S."/>
            <person name="Gorlenko V.M."/>
        </authorList>
    </citation>
    <scope>NUCLEOTIDE SEQUENCE [LARGE SCALE GENOMIC DNA]</scope>
    <source>
        <strain evidence="2">Kir15-3F</strain>
    </source>
</reference>
<dbReference type="Gene3D" id="1.10.10.10">
    <property type="entry name" value="Winged helix-like DNA-binding domain superfamily/Winged helix DNA-binding domain"/>
    <property type="match status" value="1"/>
</dbReference>
<sequence>MSTLDAVAQLLQQMNRAEKAQLLQWVVRDLGDAFPGIESNPGVCGGEPCIVRTRIPVWLLVQARRLGASEADLLHSYSALRAEDLANAWSYYRTHHAAIDAQIIENEAA</sequence>
<organism evidence="1 2">
    <name type="scientific">Candidatus Viridilinea mediisalina</name>
    <dbReference type="NCBI Taxonomy" id="2024553"/>
    <lineage>
        <taxon>Bacteria</taxon>
        <taxon>Bacillati</taxon>
        <taxon>Chloroflexota</taxon>
        <taxon>Chloroflexia</taxon>
        <taxon>Chloroflexales</taxon>
        <taxon>Chloroflexineae</taxon>
        <taxon>Oscillochloridaceae</taxon>
        <taxon>Candidatus Viridilinea</taxon>
    </lineage>
</organism>
<dbReference type="InterPro" id="IPR007367">
    <property type="entry name" value="DUF433"/>
</dbReference>
<keyword evidence="2" id="KW-1185">Reference proteome</keyword>
<dbReference type="InterPro" id="IPR009057">
    <property type="entry name" value="Homeodomain-like_sf"/>
</dbReference>
<dbReference type="PANTHER" id="PTHR34849:SF4">
    <property type="entry name" value="SLR1209 PROTEIN"/>
    <property type="match status" value="1"/>
</dbReference>
<dbReference type="Proteomes" id="UP000220527">
    <property type="component" value="Unassembled WGS sequence"/>
</dbReference>
<evidence type="ECO:0000313" key="1">
    <source>
        <dbReference type="EMBL" id="PDW04048.1"/>
    </source>
</evidence>
<dbReference type="PANTHER" id="PTHR34849">
    <property type="entry name" value="SSL5025 PROTEIN"/>
    <property type="match status" value="1"/>
</dbReference>
<dbReference type="RefSeq" id="WP_097643111.1">
    <property type="nucleotide sequence ID" value="NZ_NQWI01000016.1"/>
</dbReference>
<protein>
    <recommendedName>
        <fullName evidence="3">DUF433 domain-containing protein</fullName>
    </recommendedName>
</protein>
<name>A0A2A6RMD9_9CHLR</name>
<proteinExistence type="predicted"/>
<evidence type="ECO:0000313" key="2">
    <source>
        <dbReference type="Proteomes" id="UP000220527"/>
    </source>
</evidence>
<dbReference type="Pfam" id="PF04255">
    <property type="entry name" value="DUF433"/>
    <property type="match status" value="1"/>
</dbReference>
<dbReference type="SUPFAM" id="SSF46689">
    <property type="entry name" value="Homeodomain-like"/>
    <property type="match status" value="1"/>
</dbReference>
<dbReference type="OrthoDB" id="163694at2"/>
<accession>A0A2A6RMD9</accession>
<dbReference type="EMBL" id="NQWI01000016">
    <property type="protein sequence ID" value="PDW04048.1"/>
    <property type="molecule type" value="Genomic_DNA"/>
</dbReference>
<gene>
    <name evidence="1" type="ORF">CJ255_05610</name>
</gene>
<evidence type="ECO:0008006" key="3">
    <source>
        <dbReference type="Google" id="ProtNLM"/>
    </source>
</evidence>
<comment type="caution">
    <text evidence="1">The sequence shown here is derived from an EMBL/GenBank/DDBJ whole genome shotgun (WGS) entry which is preliminary data.</text>
</comment>
<dbReference type="InterPro" id="IPR036388">
    <property type="entry name" value="WH-like_DNA-bd_sf"/>
</dbReference>
<dbReference type="AlphaFoldDB" id="A0A2A6RMD9"/>